<gene>
    <name evidence="1" type="ORF">K3G42_030353</name>
</gene>
<keyword evidence="2" id="KW-1185">Reference proteome</keyword>
<proteinExistence type="predicted"/>
<accession>A0ACB8F7G2</accession>
<reference evidence="1" key="1">
    <citation type="submission" date="2021-08" db="EMBL/GenBank/DDBJ databases">
        <title>The first chromosome-level gecko genome reveals the dynamic sex chromosomes of Neotropical dwarf geckos (Sphaerodactylidae: Sphaerodactylus).</title>
        <authorList>
            <person name="Pinto B.J."/>
            <person name="Keating S.E."/>
            <person name="Gamble T."/>
        </authorList>
    </citation>
    <scope>NUCLEOTIDE SEQUENCE</scope>
    <source>
        <strain evidence="1">TG3544</strain>
    </source>
</reference>
<protein>
    <submittedName>
        <fullName evidence="1">Uncharacterized protein</fullName>
    </submittedName>
</protein>
<dbReference type="EMBL" id="CM037618">
    <property type="protein sequence ID" value="KAH8001020.1"/>
    <property type="molecule type" value="Genomic_DNA"/>
</dbReference>
<comment type="caution">
    <text evidence="1">The sequence shown here is derived from an EMBL/GenBank/DDBJ whole genome shotgun (WGS) entry which is preliminary data.</text>
</comment>
<organism evidence="1 2">
    <name type="scientific">Sphaerodactylus townsendi</name>
    <dbReference type="NCBI Taxonomy" id="933632"/>
    <lineage>
        <taxon>Eukaryota</taxon>
        <taxon>Metazoa</taxon>
        <taxon>Chordata</taxon>
        <taxon>Craniata</taxon>
        <taxon>Vertebrata</taxon>
        <taxon>Euteleostomi</taxon>
        <taxon>Lepidosauria</taxon>
        <taxon>Squamata</taxon>
        <taxon>Bifurcata</taxon>
        <taxon>Gekkota</taxon>
        <taxon>Sphaerodactylidae</taxon>
        <taxon>Sphaerodactylus</taxon>
    </lineage>
</organism>
<name>A0ACB8F7G2_9SAUR</name>
<dbReference type="Proteomes" id="UP000827872">
    <property type="component" value="Linkage Group LG05"/>
</dbReference>
<sequence length="79" mass="8681">MGSRAILLLLGLLLLSTELLAQQRGICSLPPVKGPCFANKKYYYYDAKKEICKTFIYGGCGGNGNKFKTDKACFYACVT</sequence>
<evidence type="ECO:0000313" key="1">
    <source>
        <dbReference type="EMBL" id="KAH8001020.1"/>
    </source>
</evidence>
<evidence type="ECO:0000313" key="2">
    <source>
        <dbReference type="Proteomes" id="UP000827872"/>
    </source>
</evidence>